<evidence type="ECO:0000313" key="3">
    <source>
        <dbReference type="Proteomes" id="UP000827892"/>
    </source>
</evidence>
<gene>
    <name evidence="2" type="ORF">L3Y34_007248</name>
</gene>
<dbReference type="PANTHER" id="PTHR22943:SF109">
    <property type="entry name" value="SEVEN TM RECEPTOR"/>
    <property type="match status" value="1"/>
</dbReference>
<keyword evidence="1" id="KW-0472">Membrane</keyword>
<dbReference type="PANTHER" id="PTHR22943">
    <property type="entry name" value="7-TRANSMEMBRANE DOMAIN RECEPTOR C.ELEGANS"/>
    <property type="match status" value="1"/>
</dbReference>
<evidence type="ECO:0000313" key="2">
    <source>
        <dbReference type="EMBL" id="ULT87930.1"/>
    </source>
</evidence>
<reference evidence="2 3" key="1">
    <citation type="submission" date="2022-02" db="EMBL/GenBank/DDBJ databases">
        <title>Chromosome-level reference genomes for two strains of Caenorhabditis briggsae: an improved platform for comparative genomics.</title>
        <authorList>
            <person name="Stevens L."/>
            <person name="Andersen E.C."/>
        </authorList>
    </citation>
    <scope>NUCLEOTIDE SEQUENCE [LARGE SCALE GENOMIC DNA]</scope>
    <source>
        <strain evidence="2">QX1410_ONT</strain>
        <tissue evidence="2">Whole-organism</tissue>
    </source>
</reference>
<organism evidence="2 3">
    <name type="scientific">Caenorhabditis briggsae</name>
    <dbReference type="NCBI Taxonomy" id="6238"/>
    <lineage>
        <taxon>Eukaryota</taxon>
        <taxon>Metazoa</taxon>
        <taxon>Ecdysozoa</taxon>
        <taxon>Nematoda</taxon>
        <taxon>Chromadorea</taxon>
        <taxon>Rhabditida</taxon>
        <taxon>Rhabditina</taxon>
        <taxon>Rhabditomorpha</taxon>
        <taxon>Rhabditoidea</taxon>
        <taxon>Rhabditidae</taxon>
        <taxon>Peloderinae</taxon>
        <taxon>Caenorhabditis</taxon>
    </lineage>
</organism>
<protein>
    <submittedName>
        <fullName evidence="2">Uncharacterized protein</fullName>
    </submittedName>
</protein>
<dbReference type="Pfam" id="PF10326">
    <property type="entry name" value="7TM_GPCR_Str"/>
    <property type="match status" value="1"/>
</dbReference>
<name>A0AAE9A1D7_CAEBR</name>
<evidence type="ECO:0000256" key="1">
    <source>
        <dbReference type="SAM" id="Phobius"/>
    </source>
</evidence>
<dbReference type="Proteomes" id="UP000827892">
    <property type="component" value="Chromosome V"/>
</dbReference>
<sequence>MSSYYARSIQSQLFQALVMQTLIPVVLMYVPAGVSYSLPMFNIEAGLSTSFVIVTIDLSSCGSVTHHVHCGELSENYVM</sequence>
<feature type="transmembrane region" description="Helical" evidence="1">
    <location>
        <begin position="12"/>
        <end position="32"/>
    </location>
</feature>
<keyword evidence="1" id="KW-1133">Transmembrane helix</keyword>
<dbReference type="EMBL" id="CP090895">
    <property type="protein sequence ID" value="ULT87930.1"/>
    <property type="molecule type" value="Genomic_DNA"/>
</dbReference>
<proteinExistence type="predicted"/>
<keyword evidence="1" id="KW-0812">Transmembrane</keyword>
<dbReference type="InterPro" id="IPR019428">
    <property type="entry name" value="7TM_GPCR_serpentine_rcpt_Str"/>
</dbReference>
<accession>A0AAE9A1D7</accession>
<dbReference type="AlphaFoldDB" id="A0AAE9A1D7"/>